<feature type="binding site" evidence="13">
    <location>
        <position position="115"/>
    </location>
    <ligand>
        <name>Zn(2+)</name>
        <dbReference type="ChEBI" id="CHEBI:29105"/>
    </ligand>
</feature>
<dbReference type="Pfam" id="PF13344">
    <property type="entry name" value="Hydrolase_6"/>
    <property type="match status" value="1"/>
</dbReference>
<evidence type="ECO:0000256" key="3">
    <source>
        <dbReference type="ARBA" id="ARBA00022723"/>
    </source>
</evidence>
<dbReference type="GO" id="GO:0005975">
    <property type="term" value="P:carbohydrate metabolic process"/>
    <property type="evidence" value="ECO:0007669"/>
    <property type="project" value="InterPro"/>
</dbReference>
<evidence type="ECO:0000256" key="5">
    <source>
        <dbReference type="ARBA" id="ARBA00022833"/>
    </source>
</evidence>
<proteinExistence type="inferred from homology"/>
<dbReference type="EC" id="3.1.3.-" evidence="9"/>
<dbReference type="SUPFAM" id="SSF56784">
    <property type="entry name" value="HAD-like"/>
    <property type="match status" value="1"/>
</dbReference>
<dbReference type="OrthoDB" id="9814110at2"/>
<protein>
    <recommendedName>
        <fullName evidence="7 9">D,D-heptose 1,7-bisphosphate phosphatase</fullName>
        <ecNumber evidence="9">3.1.3.-</ecNumber>
    </recommendedName>
</protein>
<name>A0A550JHP8_9BACT</name>
<keyword evidence="15" id="KW-1185">Reference proteome</keyword>
<feature type="active site" description="Nucleophile" evidence="10">
    <location>
        <position position="19"/>
    </location>
</feature>
<feature type="binding site" evidence="11">
    <location>
        <begin position="61"/>
        <end position="64"/>
    </location>
    <ligand>
        <name>substrate</name>
    </ligand>
</feature>
<comment type="similarity">
    <text evidence="8 9">Belongs to the gmhB family.</text>
</comment>
<dbReference type="FunFam" id="3.40.50.1000:FF:000037">
    <property type="entry name" value="D,D-heptose 1,7-bisphosphate phosphatase"/>
    <property type="match status" value="1"/>
</dbReference>
<dbReference type="NCBIfam" id="TIGR01656">
    <property type="entry name" value="Histidinol-ppas"/>
    <property type="match status" value="1"/>
</dbReference>
<dbReference type="InterPro" id="IPR006549">
    <property type="entry name" value="HAD-SF_hydro_IIIA"/>
</dbReference>
<evidence type="ECO:0000256" key="4">
    <source>
        <dbReference type="ARBA" id="ARBA00022801"/>
    </source>
</evidence>
<feature type="binding site" evidence="11">
    <location>
        <position position="145"/>
    </location>
    <ligand>
        <name>substrate</name>
    </ligand>
</feature>
<keyword evidence="3 13" id="KW-0479">Metal-binding</keyword>
<keyword evidence="6 9" id="KW-0119">Carbohydrate metabolism</keyword>
<keyword evidence="13" id="KW-0460">Magnesium</keyword>
<dbReference type="CDD" id="cd07503">
    <property type="entry name" value="HAD_HisB-N"/>
    <property type="match status" value="1"/>
</dbReference>
<feature type="binding site" evidence="13">
    <location>
        <position position="145"/>
    </location>
    <ligand>
        <name>Mg(2+)</name>
        <dbReference type="ChEBI" id="CHEBI:18420"/>
    </ligand>
</feature>
<feature type="site" description="Stabilizes the phosphoryl group" evidence="12">
    <location>
        <position position="61"/>
    </location>
</feature>
<dbReference type="InterPro" id="IPR023214">
    <property type="entry name" value="HAD_sf"/>
</dbReference>
<comment type="cofactor">
    <cofactor evidence="13">
        <name>Zn(2+)</name>
        <dbReference type="ChEBI" id="CHEBI:29105"/>
    </cofactor>
</comment>
<feature type="binding site" evidence="13">
    <location>
        <position position="21"/>
    </location>
    <ligand>
        <name>Mg(2+)</name>
        <dbReference type="ChEBI" id="CHEBI:18420"/>
    </ligand>
</feature>
<evidence type="ECO:0000256" key="6">
    <source>
        <dbReference type="ARBA" id="ARBA00023277"/>
    </source>
</evidence>
<evidence type="ECO:0000313" key="14">
    <source>
        <dbReference type="EMBL" id="TRO82731.1"/>
    </source>
</evidence>
<feature type="binding site" evidence="11">
    <location>
        <begin position="118"/>
        <end position="119"/>
    </location>
    <ligand>
        <name>substrate</name>
    </ligand>
</feature>
<feature type="binding site" evidence="11">
    <location>
        <begin position="19"/>
        <end position="21"/>
    </location>
    <ligand>
        <name>substrate</name>
    </ligand>
</feature>
<evidence type="ECO:0000256" key="7">
    <source>
        <dbReference type="ARBA" id="ARBA00031828"/>
    </source>
</evidence>
<evidence type="ECO:0000256" key="10">
    <source>
        <dbReference type="PIRSR" id="PIRSR004682-1"/>
    </source>
</evidence>
<dbReference type="EMBL" id="VJVV01000003">
    <property type="protein sequence ID" value="TRO82731.1"/>
    <property type="molecule type" value="Genomic_DNA"/>
</dbReference>
<dbReference type="GO" id="GO:0016791">
    <property type="term" value="F:phosphatase activity"/>
    <property type="evidence" value="ECO:0007669"/>
    <property type="project" value="InterPro"/>
</dbReference>
<feature type="binding site" evidence="13">
    <location>
        <position position="100"/>
    </location>
    <ligand>
        <name>Zn(2+)</name>
        <dbReference type="ChEBI" id="CHEBI:29105"/>
    </ligand>
</feature>
<feature type="binding site" evidence="13">
    <location>
        <position position="102"/>
    </location>
    <ligand>
        <name>Zn(2+)</name>
        <dbReference type="ChEBI" id="CHEBI:29105"/>
    </ligand>
</feature>
<dbReference type="RefSeq" id="WP_092056985.1">
    <property type="nucleotide sequence ID" value="NZ_FOJJ01000023.1"/>
</dbReference>
<evidence type="ECO:0000256" key="1">
    <source>
        <dbReference type="ARBA" id="ARBA00004496"/>
    </source>
</evidence>
<dbReference type="PIRSF" id="PIRSF004682">
    <property type="entry name" value="GmhB"/>
    <property type="match status" value="1"/>
</dbReference>
<evidence type="ECO:0000256" key="8">
    <source>
        <dbReference type="ARBA" id="ARBA00061616"/>
    </source>
</evidence>
<evidence type="ECO:0000256" key="11">
    <source>
        <dbReference type="PIRSR" id="PIRSR004682-2"/>
    </source>
</evidence>
<dbReference type="InterPro" id="IPR006543">
    <property type="entry name" value="Histidinol-phos"/>
</dbReference>
<evidence type="ECO:0000256" key="13">
    <source>
        <dbReference type="PIRSR" id="PIRSR004682-4"/>
    </source>
</evidence>
<reference evidence="14 15" key="1">
    <citation type="submission" date="2019-07" db="EMBL/GenBank/DDBJ databases">
        <title>Insights of Desulfuromonas acetexigens electromicrobiology.</title>
        <authorList>
            <person name="Katuri K."/>
            <person name="Sapireddy V."/>
            <person name="Shaw D.R."/>
            <person name="Saikaly P."/>
        </authorList>
    </citation>
    <scope>NUCLEOTIDE SEQUENCE [LARGE SCALE GENOMIC DNA]</scope>
    <source>
        <strain evidence="14 15">2873</strain>
    </source>
</reference>
<dbReference type="InterPro" id="IPR036412">
    <property type="entry name" value="HAD-like_sf"/>
</dbReference>
<evidence type="ECO:0000256" key="12">
    <source>
        <dbReference type="PIRSR" id="PIRSR004682-3"/>
    </source>
</evidence>
<keyword evidence="2 9" id="KW-0963">Cytoplasm</keyword>
<dbReference type="Pfam" id="PF13242">
    <property type="entry name" value="Hydrolase_like"/>
    <property type="match status" value="1"/>
</dbReference>
<feature type="binding site" evidence="11">
    <location>
        <begin position="27"/>
        <end position="30"/>
    </location>
    <ligand>
        <name>substrate</name>
    </ligand>
</feature>
<evidence type="ECO:0000313" key="15">
    <source>
        <dbReference type="Proteomes" id="UP000317155"/>
    </source>
</evidence>
<dbReference type="GO" id="GO:0005737">
    <property type="term" value="C:cytoplasm"/>
    <property type="evidence" value="ECO:0007669"/>
    <property type="project" value="UniProtKB-SubCell"/>
</dbReference>
<organism evidence="14 15">
    <name type="scientific">Trichloromonas acetexigens</name>
    <dbReference type="NCBI Taxonomy" id="38815"/>
    <lineage>
        <taxon>Bacteria</taxon>
        <taxon>Pseudomonadati</taxon>
        <taxon>Thermodesulfobacteriota</taxon>
        <taxon>Desulfuromonadia</taxon>
        <taxon>Desulfuromonadales</taxon>
        <taxon>Trichloromonadaceae</taxon>
        <taxon>Trichloromonas</taxon>
    </lineage>
</organism>
<sequence length="204" mass="22240">MPLTLHPSPLTEKKAVFLDRDGTINEEKNYLHRIEDFAFIPGVPEAIRRLKEAGYKIVVVTNQSGVARGYFSREDVDRLHQHIQRELTKIGTAIDAFYLCPHHPEKGKGEFKVDCDCRKGRPGMLLQAAAEHGIDLAASWMIGDKRADLEAGRAAGCRSLLVRTGYGEEELATGAGALAEAVVDDLPAAADYILGKAVSSVEQG</sequence>
<evidence type="ECO:0000256" key="2">
    <source>
        <dbReference type="ARBA" id="ARBA00022490"/>
    </source>
</evidence>
<feature type="binding site" evidence="13">
    <location>
        <position position="144"/>
    </location>
    <ligand>
        <name>Mg(2+)</name>
        <dbReference type="ChEBI" id="CHEBI:18420"/>
    </ligand>
</feature>
<accession>A0A550JHP8</accession>
<feature type="site" description="Contributes to substrate recognition" evidence="12">
    <location>
        <position position="118"/>
    </location>
</feature>
<dbReference type="NCBIfam" id="TIGR00213">
    <property type="entry name" value="GmhB_yaeD"/>
    <property type="match status" value="1"/>
</dbReference>
<dbReference type="Proteomes" id="UP000317155">
    <property type="component" value="Unassembled WGS sequence"/>
</dbReference>
<dbReference type="PANTHER" id="PTHR42891:SF1">
    <property type="entry name" value="D-GLYCERO-BETA-D-MANNO-HEPTOSE-1,7-BISPHOSPHATE 7-PHOSPHATASE"/>
    <property type="match status" value="1"/>
</dbReference>
<keyword evidence="4 9" id="KW-0378">Hydrolase</keyword>
<dbReference type="NCBIfam" id="TIGR01662">
    <property type="entry name" value="HAD-SF-IIIA"/>
    <property type="match status" value="1"/>
</dbReference>
<dbReference type="GO" id="GO:0046872">
    <property type="term" value="F:metal ion binding"/>
    <property type="evidence" value="ECO:0007669"/>
    <property type="project" value="UniProtKB-KW"/>
</dbReference>
<dbReference type="NCBIfam" id="NF006506">
    <property type="entry name" value="PRK08942.1"/>
    <property type="match status" value="1"/>
</dbReference>
<comment type="cofactor">
    <cofactor evidence="13">
        <name>Mg(2+)</name>
        <dbReference type="ChEBI" id="CHEBI:18420"/>
    </cofactor>
</comment>
<comment type="subcellular location">
    <subcellularLocation>
        <location evidence="1 9">Cytoplasm</location>
    </subcellularLocation>
</comment>
<gene>
    <name evidence="14" type="primary">gmhB</name>
    <name evidence="14" type="ORF">FL622_06015</name>
</gene>
<dbReference type="InterPro" id="IPR006357">
    <property type="entry name" value="HAD-SF_hydro_IIA"/>
</dbReference>
<dbReference type="AlphaFoldDB" id="A0A550JHP8"/>
<keyword evidence="5 13" id="KW-0862">Zinc</keyword>
<evidence type="ECO:0000256" key="9">
    <source>
        <dbReference type="PIRNR" id="PIRNR004682"/>
    </source>
</evidence>
<feature type="binding site" evidence="13">
    <location>
        <position position="19"/>
    </location>
    <ligand>
        <name>Mg(2+)</name>
        <dbReference type="ChEBI" id="CHEBI:18420"/>
    </ligand>
</feature>
<feature type="binding site" evidence="13">
    <location>
        <position position="117"/>
    </location>
    <ligand>
        <name>Zn(2+)</name>
        <dbReference type="ChEBI" id="CHEBI:29105"/>
    </ligand>
</feature>
<dbReference type="Gene3D" id="3.40.50.1000">
    <property type="entry name" value="HAD superfamily/HAD-like"/>
    <property type="match status" value="1"/>
</dbReference>
<comment type="caution">
    <text evidence="14">The sequence shown here is derived from an EMBL/GenBank/DDBJ whole genome shotgun (WGS) entry which is preliminary data.</text>
</comment>
<feature type="active site" description="Proton donor" evidence="10">
    <location>
        <position position="21"/>
    </location>
</feature>
<dbReference type="PANTHER" id="PTHR42891">
    <property type="entry name" value="D-GLYCERO-BETA-D-MANNO-HEPTOSE-1,7-BISPHOSPHATE 7-PHOSPHATASE"/>
    <property type="match status" value="1"/>
</dbReference>
<feature type="site" description="Stabilizes the phosphoryl group" evidence="12">
    <location>
        <position position="119"/>
    </location>
</feature>
<dbReference type="InterPro" id="IPR004446">
    <property type="entry name" value="Heptose_bisP_phosphatase"/>
</dbReference>